<keyword evidence="3" id="KW-0813">Transport</keyword>
<dbReference type="InterPro" id="IPR003593">
    <property type="entry name" value="AAA+_ATPase"/>
</dbReference>
<reference evidence="9 10" key="2">
    <citation type="submission" date="2020-03" db="EMBL/GenBank/DDBJ databases">
        <authorList>
            <person name="Ichikawa N."/>
            <person name="Kimura A."/>
            <person name="Kitahashi Y."/>
            <person name="Uohara A."/>
        </authorList>
    </citation>
    <scope>NUCLEOTIDE SEQUENCE [LARGE SCALE GENOMIC DNA]</scope>
    <source>
        <strain evidence="9 10">NBRC 107702</strain>
    </source>
</reference>
<dbReference type="InterPro" id="IPR017871">
    <property type="entry name" value="ABC_transporter-like_CS"/>
</dbReference>
<dbReference type="InterPro" id="IPR013563">
    <property type="entry name" value="Oligopep_ABC_C"/>
</dbReference>
<dbReference type="AlphaFoldDB" id="A0A6F8XS36"/>
<evidence type="ECO:0000256" key="6">
    <source>
        <dbReference type="ARBA" id="ARBA00022840"/>
    </source>
</evidence>
<dbReference type="SUPFAM" id="SSF52540">
    <property type="entry name" value="P-loop containing nucleoside triphosphate hydrolases"/>
    <property type="match status" value="1"/>
</dbReference>
<evidence type="ECO:0000256" key="1">
    <source>
        <dbReference type="ARBA" id="ARBA00004202"/>
    </source>
</evidence>
<dbReference type="GO" id="GO:0016887">
    <property type="term" value="F:ATP hydrolysis activity"/>
    <property type="evidence" value="ECO:0007669"/>
    <property type="project" value="InterPro"/>
</dbReference>
<dbReference type="Gene3D" id="3.40.50.300">
    <property type="entry name" value="P-loop containing nucleotide triphosphate hydrolases"/>
    <property type="match status" value="1"/>
</dbReference>
<dbReference type="InterPro" id="IPR027417">
    <property type="entry name" value="P-loop_NTPase"/>
</dbReference>
<protein>
    <submittedName>
        <fullName evidence="9">Dipeptide/oligopeptide/nickel ABC transporter ATP-binding protein</fullName>
    </submittedName>
</protein>
<dbReference type="FunFam" id="3.40.50.300:FF:000016">
    <property type="entry name" value="Oligopeptide ABC transporter ATP-binding component"/>
    <property type="match status" value="1"/>
</dbReference>
<organism evidence="9 10">
    <name type="scientific">Phytohabitans flavus</name>
    <dbReference type="NCBI Taxonomy" id="1076124"/>
    <lineage>
        <taxon>Bacteria</taxon>
        <taxon>Bacillati</taxon>
        <taxon>Actinomycetota</taxon>
        <taxon>Actinomycetes</taxon>
        <taxon>Micromonosporales</taxon>
        <taxon>Micromonosporaceae</taxon>
    </lineage>
</organism>
<dbReference type="GO" id="GO:0005524">
    <property type="term" value="F:ATP binding"/>
    <property type="evidence" value="ECO:0007669"/>
    <property type="project" value="UniProtKB-KW"/>
</dbReference>
<dbReference type="Pfam" id="PF00005">
    <property type="entry name" value="ABC_tran"/>
    <property type="match status" value="1"/>
</dbReference>
<dbReference type="NCBIfam" id="TIGR01727">
    <property type="entry name" value="oligo_HPY"/>
    <property type="match status" value="1"/>
</dbReference>
<dbReference type="Pfam" id="PF08352">
    <property type="entry name" value="oligo_HPY"/>
    <property type="match status" value="1"/>
</dbReference>
<gene>
    <name evidence="9" type="ORF">Pflav_030170</name>
</gene>
<dbReference type="InterPro" id="IPR003439">
    <property type="entry name" value="ABC_transporter-like_ATP-bd"/>
</dbReference>
<dbReference type="GO" id="GO:0015833">
    <property type="term" value="P:peptide transport"/>
    <property type="evidence" value="ECO:0007669"/>
    <property type="project" value="InterPro"/>
</dbReference>
<evidence type="ECO:0000259" key="8">
    <source>
        <dbReference type="PROSITE" id="PS50893"/>
    </source>
</evidence>
<feature type="domain" description="ABC transporter" evidence="8">
    <location>
        <begin position="5"/>
        <end position="254"/>
    </location>
</feature>
<reference evidence="9 10" key="1">
    <citation type="submission" date="2020-03" db="EMBL/GenBank/DDBJ databases">
        <title>Whole genome shotgun sequence of Phytohabitans flavus NBRC 107702.</title>
        <authorList>
            <person name="Komaki H."/>
            <person name="Tamura T."/>
        </authorList>
    </citation>
    <scope>NUCLEOTIDE SEQUENCE [LARGE SCALE GENOMIC DNA]</scope>
    <source>
        <strain evidence="9 10">NBRC 107702</strain>
    </source>
</reference>
<dbReference type="PANTHER" id="PTHR43297:SF2">
    <property type="entry name" value="DIPEPTIDE TRANSPORT ATP-BINDING PROTEIN DPPD"/>
    <property type="match status" value="1"/>
</dbReference>
<accession>A0A6F8XS36</accession>
<comment type="similarity">
    <text evidence="2">Belongs to the ABC transporter superfamily.</text>
</comment>
<dbReference type="GO" id="GO:0005886">
    <property type="term" value="C:plasma membrane"/>
    <property type="evidence" value="ECO:0007669"/>
    <property type="project" value="UniProtKB-SubCell"/>
</dbReference>
<name>A0A6F8XS36_9ACTN</name>
<dbReference type="PANTHER" id="PTHR43297">
    <property type="entry name" value="OLIGOPEPTIDE TRANSPORT ATP-BINDING PROTEIN APPD"/>
    <property type="match status" value="1"/>
</dbReference>
<keyword evidence="5" id="KW-0547">Nucleotide-binding</keyword>
<dbReference type="CDD" id="cd03257">
    <property type="entry name" value="ABC_NikE_OppD_transporters"/>
    <property type="match status" value="1"/>
</dbReference>
<dbReference type="PROSITE" id="PS50893">
    <property type="entry name" value="ABC_TRANSPORTER_2"/>
    <property type="match status" value="1"/>
</dbReference>
<dbReference type="SMART" id="SM00382">
    <property type="entry name" value="AAA"/>
    <property type="match status" value="1"/>
</dbReference>
<dbReference type="RefSeq" id="WP_197938484.1">
    <property type="nucleotide sequence ID" value="NZ_AP022870.1"/>
</dbReference>
<evidence type="ECO:0000256" key="2">
    <source>
        <dbReference type="ARBA" id="ARBA00005417"/>
    </source>
</evidence>
<dbReference type="Proteomes" id="UP000502508">
    <property type="component" value="Chromosome"/>
</dbReference>
<dbReference type="PROSITE" id="PS00211">
    <property type="entry name" value="ABC_TRANSPORTER_1"/>
    <property type="match status" value="1"/>
</dbReference>
<keyword evidence="4" id="KW-1003">Cell membrane</keyword>
<sequence>METVLEVENLSCSIDTADGPVKLVDNVSFAVRRGETLGVVGESGSGKTMLVRTIMGISPKAATVSGRVVLDGVDVLTLPKKERRRRLGAGIGMVFQNPMTSLNPVVPVGRQITEGLRYHRGIGRQEARARALELLELVGISEPAARLKQYPYQLSGGMRQRVMIAAALACDPDVLIADEATTALDVTVQKQILDLIKEIQTSRNMSAIIISHDLGVVAGRTDQLAVMYASQVVETGATADVFRKHRHQYTSALLRSIPDIEAEIHTKLATIPGSPRRNTPDVVGCRFAPRCAAATEKCHEDDPAPEFSEGSAEHWYRCHWPTPLPDGSTGMRLAKAGRE</sequence>
<evidence type="ECO:0000313" key="9">
    <source>
        <dbReference type="EMBL" id="BCB76607.1"/>
    </source>
</evidence>
<keyword evidence="10" id="KW-1185">Reference proteome</keyword>
<evidence type="ECO:0000256" key="3">
    <source>
        <dbReference type="ARBA" id="ARBA00022448"/>
    </source>
</evidence>
<keyword evidence="6 9" id="KW-0067">ATP-binding</keyword>
<evidence type="ECO:0000313" key="10">
    <source>
        <dbReference type="Proteomes" id="UP000502508"/>
    </source>
</evidence>
<dbReference type="KEGG" id="pfla:Pflav_030170"/>
<comment type="subcellular location">
    <subcellularLocation>
        <location evidence="1">Cell membrane</location>
        <topology evidence="1">Peripheral membrane protein</topology>
    </subcellularLocation>
</comment>
<dbReference type="EMBL" id="AP022870">
    <property type="protein sequence ID" value="BCB76607.1"/>
    <property type="molecule type" value="Genomic_DNA"/>
</dbReference>
<dbReference type="InterPro" id="IPR050388">
    <property type="entry name" value="ABC_Ni/Peptide_Import"/>
</dbReference>
<evidence type="ECO:0000256" key="7">
    <source>
        <dbReference type="ARBA" id="ARBA00023136"/>
    </source>
</evidence>
<keyword evidence="7" id="KW-0472">Membrane</keyword>
<evidence type="ECO:0000256" key="4">
    <source>
        <dbReference type="ARBA" id="ARBA00022475"/>
    </source>
</evidence>
<evidence type="ECO:0000256" key="5">
    <source>
        <dbReference type="ARBA" id="ARBA00022741"/>
    </source>
</evidence>
<proteinExistence type="inferred from homology"/>